<dbReference type="AlphaFoldDB" id="A0AAU7UGC1"/>
<sequence length="49" mass="4996">MIIDLAGIAAGTGPARMIAASRGPDRKTGLPGAINEWLEHLLPTRGSAA</sequence>
<protein>
    <submittedName>
        <fullName evidence="1">Uncharacterized protein</fullName>
    </submittedName>
</protein>
<accession>A0AAU7UGC1</accession>
<dbReference type="KEGG" id="bkr:AAFP32_08655"/>
<proteinExistence type="predicted"/>
<name>A0AAU7UGC1_9MICO</name>
<organism evidence="1">
    <name type="scientific">Brevibacterium koreense</name>
    <dbReference type="NCBI Taxonomy" id="3140787"/>
    <lineage>
        <taxon>Bacteria</taxon>
        <taxon>Bacillati</taxon>
        <taxon>Actinomycetota</taxon>
        <taxon>Actinomycetes</taxon>
        <taxon>Micrococcales</taxon>
        <taxon>Brevibacteriaceae</taxon>
        <taxon>Brevibacterium</taxon>
    </lineage>
</organism>
<evidence type="ECO:0000313" key="1">
    <source>
        <dbReference type="EMBL" id="XBV87653.1"/>
    </source>
</evidence>
<reference evidence="1" key="1">
    <citation type="submission" date="2024-06" db="EMBL/GenBank/DDBJ databases">
        <title>Brevibacterium koreense sp. nov., isolated from jogae-jeotgal, a Korean fermented seafood.</title>
        <authorList>
            <person name="Whon T.W."/>
            <person name="Nam S."/>
            <person name="Kim Y."/>
        </authorList>
    </citation>
    <scope>NUCLEOTIDE SEQUENCE</scope>
    <source>
        <strain evidence="1">CBA3109</strain>
    </source>
</reference>
<gene>
    <name evidence="1" type="ORF">AAFP32_08655</name>
</gene>
<dbReference type="RefSeq" id="WP_350268795.1">
    <property type="nucleotide sequence ID" value="NZ_CP158281.1"/>
</dbReference>
<dbReference type="EMBL" id="CP158281">
    <property type="protein sequence ID" value="XBV87653.1"/>
    <property type="molecule type" value="Genomic_DNA"/>
</dbReference>